<name>A0A9P6DZF1_9AGAM</name>
<protein>
    <recommendedName>
        <fullName evidence="6">Ubiquitin thioesterase OTU</fullName>
        <ecNumber evidence="6">3.4.19.12</ecNumber>
    </recommendedName>
</protein>
<dbReference type="EMBL" id="MU128911">
    <property type="protein sequence ID" value="KAF9520476.1"/>
    <property type="molecule type" value="Genomic_DNA"/>
</dbReference>
<comment type="subcellular location">
    <subcellularLocation>
        <location evidence="6">Cytoplasm</location>
    </subcellularLocation>
</comment>
<dbReference type="CDD" id="cd22745">
    <property type="entry name" value="OTU_OTU1"/>
    <property type="match status" value="1"/>
</dbReference>
<dbReference type="PROSITE" id="PS00028">
    <property type="entry name" value="ZINC_FINGER_C2H2_1"/>
    <property type="match status" value="1"/>
</dbReference>
<comment type="catalytic activity">
    <reaction evidence="1 6">
        <text>Thiol-dependent hydrolysis of ester, thioester, amide, peptide and isopeptide bonds formed by the C-terminal Gly of ubiquitin (a 76-residue protein attached to proteins as an intracellular targeting signal).</text>
        <dbReference type="EC" id="3.4.19.12"/>
    </reaction>
</comment>
<evidence type="ECO:0000313" key="9">
    <source>
        <dbReference type="Proteomes" id="UP000886523"/>
    </source>
</evidence>
<reference evidence="8" key="1">
    <citation type="journal article" date="2020" name="Nat. Commun.">
        <title>Large-scale genome sequencing of mycorrhizal fungi provides insights into the early evolution of symbiotic traits.</title>
        <authorList>
            <person name="Miyauchi S."/>
            <person name="Kiss E."/>
            <person name="Kuo A."/>
            <person name="Drula E."/>
            <person name="Kohler A."/>
            <person name="Sanchez-Garcia M."/>
            <person name="Morin E."/>
            <person name="Andreopoulos B."/>
            <person name="Barry K.W."/>
            <person name="Bonito G."/>
            <person name="Buee M."/>
            <person name="Carver A."/>
            <person name="Chen C."/>
            <person name="Cichocki N."/>
            <person name="Clum A."/>
            <person name="Culley D."/>
            <person name="Crous P.W."/>
            <person name="Fauchery L."/>
            <person name="Girlanda M."/>
            <person name="Hayes R.D."/>
            <person name="Keri Z."/>
            <person name="LaButti K."/>
            <person name="Lipzen A."/>
            <person name="Lombard V."/>
            <person name="Magnuson J."/>
            <person name="Maillard F."/>
            <person name="Murat C."/>
            <person name="Nolan M."/>
            <person name="Ohm R.A."/>
            <person name="Pangilinan J."/>
            <person name="Pereira M.F."/>
            <person name="Perotto S."/>
            <person name="Peter M."/>
            <person name="Pfister S."/>
            <person name="Riley R."/>
            <person name="Sitrit Y."/>
            <person name="Stielow J.B."/>
            <person name="Szollosi G."/>
            <person name="Zifcakova L."/>
            <person name="Stursova M."/>
            <person name="Spatafora J.W."/>
            <person name="Tedersoo L."/>
            <person name="Vaario L.M."/>
            <person name="Yamada A."/>
            <person name="Yan M."/>
            <person name="Wang P."/>
            <person name="Xu J."/>
            <person name="Bruns T."/>
            <person name="Baldrian P."/>
            <person name="Vilgalys R."/>
            <person name="Dunand C."/>
            <person name="Henrissat B."/>
            <person name="Grigoriev I.V."/>
            <person name="Hibbett D."/>
            <person name="Nagy L.G."/>
            <person name="Martin F.M."/>
        </authorList>
    </citation>
    <scope>NUCLEOTIDE SEQUENCE</scope>
    <source>
        <strain evidence="8">UP504</strain>
    </source>
</reference>
<dbReference type="InterPro" id="IPR013087">
    <property type="entry name" value="Znf_C2H2_type"/>
</dbReference>
<dbReference type="InterPro" id="IPR038765">
    <property type="entry name" value="Papain-like_cys_pep_sf"/>
</dbReference>
<dbReference type="GO" id="GO:0030968">
    <property type="term" value="P:endoplasmic reticulum unfolded protein response"/>
    <property type="evidence" value="ECO:0007669"/>
    <property type="project" value="TreeGrafter"/>
</dbReference>
<dbReference type="SUPFAM" id="SSF54001">
    <property type="entry name" value="Cysteine proteinases"/>
    <property type="match status" value="1"/>
</dbReference>
<sequence length="298" mass="32308">MHATGSFSCPVKTGYPPTPLTLIPSSPASSLCLRHSEQLIVSAVSREMDSSVGVHLPEAPPFQSPPGPVPPLVAAASKISALPAEADDFVDVDGGVLILRVVPDDNSCLFSSLALIFEQDINAALGCAKVEPDCHLLILILLPLNTISLIHSEPREKYISTISKSSSWGGAIELSILSTHYKTEISSFDVETGRCDQFGEGQYSNRCILMYSGIHYDAVSLGPTHDAPLDFHQTIFPVEAHGMFEAAGRLAAKRRQKRAYTNTATFDLRCQVCGKGLKGEKEAREHAREMNHVEFGEY</sequence>
<dbReference type="GO" id="GO:0005634">
    <property type="term" value="C:nucleus"/>
    <property type="evidence" value="ECO:0007669"/>
    <property type="project" value="TreeGrafter"/>
</dbReference>
<evidence type="ECO:0000256" key="2">
    <source>
        <dbReference type="ARBA" id="ARBA00022670"/>
    </source>
</evidence>
<dbReference type="GO" id="GO:0036503">
    <property type="term" value="P:ERAD pathway"/>
    <property type="evidence" value="ECO:0007669"/>
    <property type="project" value="TreeGrafter"/>
</dbReference>
<keyword evidence="5 6" id="KW-0788">Thiol protease</keyword>
<comment type="function">
    <text evidence="6">Hydrolase that can remove conjugated ubiquitin from proteins and may therefore play an important regulatory role at the level of protein turnover by preventing degradation.</text>
</comment>
<dbReference type="Proteomes" id="UP000886523">
    <property type="component" value="Unassembled WGS sequence"/>
</dbReference>
<dbReference type="OrthoDB" id="65596at2759"/>
<evidence type="ECO:0000256" key="1">
    <source>
        <dbReference type="ARBA" id="ARBA00000707"/>
    </source>
</evidence>
<proteinExistence type="predicted"/>
<keyword evidence="4 6" id="KW-0378">Hydrolase</keyword>
<evidence type="ECO:0000256" key="3">
    <source>
        <dbReference type="ARBA" id="ARBA00022786"/>
    </source>
</evidence>
<dbReference type="PANTHER" id="PTHR13312">
    <property type="entry name" value="HIV-INDUCED PROTEIN-7-LIKE PROTEASE"/>
    <property type="match status" value="1"/>
</dbReference>
<keyword evidence="6" id="KW-0963">Cytoplasm</keyword>
<dbReference type="EC" id="3.4.19.12" evidence="6"/>
<organism evidence="8 9">
    <name type="scientific">Hydnum rufescens UP504</name>
    <dbReference type="NCBI Taxonomy" id="1448309"/>
    <lineage>
        <taxon>Eukaryota</taxon>
        <taxon>Fungi</taxon>
        <taxon>Dikarya</taxon>
        <taxon>Basidiomycota</taxon>
        <taxon>Agaricomycotina</taxon>
        <taxon>Agaricomycetes</taxon>
        <taxon>Cantharellales</taxon>
        <taxon>Hydnaceae</taxon>
        <taxon>Hydnum</taxon>
    </lineage>
</organism>
<evidence type="ECO:0000313" key="8">
    <source>
        <dbReference type="EMBL" id="KAF9520476.1"/>
    </source>
</evidence>
<keyword evidence="9" id="KW-1185">Reference proteome</keyword>
<evidence type="ECO:0000259" key="7">
    <source>
        <dbReference type="PROSITE" id="PS00028"/>
    </source>
</evidence>
<dbReference type="Pfam" id="PF24560">
    <property type="entry name" value="zf-C2H2_OTU1_C"/>
    <property type="match status" value="1"/>
</dbReference>
<evidence type="ECO:0000256" key="5">
    <source>
        <dbReference type="ARBA" id="ARBA00022807"/>
    </source>
</evidence>
<dbReference type="AlphaFoldDB" id="A0A9P6DZF1"/>
<dbReference type="GO" id="GO:0005829">
    <property type="term" value="C:cytosol"/>
    <property type="evidence" value="ECO:0007669"/>
    <property type="project" value="TreeGrafter"/>
</dbReference>
<keyword evidence="3 6" id="KW-0833">Ubl conjugation pathway</keyword>
<feature type="domain" description="C2H2-type" evidence="7">
    <location>
        <begin position="270"/>
        <end position="292"/>
    </location>
</feature>
<comment type="caution">
    <text evidence="8">The sequence shown here is derived from an EMBL/GenBank/DDBJ whole genome shotgun (WGS) entry which is preliminary data.</text>
</comment>
<dbReference type="Gene3D" id="3.90.70.80">
    <property type="match status" value="1"/>
</dbReference>
<evidence type="ECO:0000256" key="4">
    <source>
        <dbReference type="ARBA" id="ARBA00022801"/>
    </source>
</evidence>
<dbReference type="GO" id="GO:0004843">
    <property type="term" value="F:cysteine-type deubiquitinase activity"/>
    <property type="evidence" value="ECO:0007669"/>
    <property type="project" value="UniProtKB-UniRule"/>
</dbReference>
<keyword evidence="2" id="KW-0645">Protease</keyword>
<dbReference type="PANTHER" id="PTHR13312:SF0">
    <property type="entry name" value="UBIQUITIN THIOESTERASE OTU1"/>
    <property type="match status" value="1"/>
</dbReference>
<accession>A0A9P6DZF1</accession>
<dbReference type="InterPro" id="IPR057766">
    <property type="entry name" value="Znf-C2H2_OTU1-like_C"/>
</dbReference>
<gene>
    <name evidence="8" type="ORF">BS47DRAFT_1286914</name>
</gene>
<dbReference type="GO" id="GO:0016579">
    <property type="term" value="P:protein deubiquitination"/>
    <property type="evidence" value="ECO:0007669"/>
    <property type="project" value="TreeGrafter"/>
</dbReference>
<evidence type="ECO:0000256" key="6">
    <source>
        <dbReference type="RuleBase" id="RU367104"/>
    </source>
</evidence>